<feature type="transmembrane region" description="Helical" evidence="1">
    <location>
        <begin position="7"/>
        <end position="24"/>
    </location>
</feature>
<proteinExistence type="predicted"/>
<reference evidence="2 3" key="1">
    <citation type="journal article" date="2007" name="Photosyn. Res.">
        <title>Complete nucleotide sequence of the freshwater unicellular cyanobacterium Synechococcus elongatus PCC 6301 chromosome: gene content and organization.</title>
        <authorList>
            <person name="Sugita C."/>
            <person name="Ogata K."/>
            <person name="Shikata M."/>
            <person name="Jikuya H."/>
            <person name="Takano J."/>
            <person name="Furumichi M."/>
            <person name="Kanehisa M."/>
            <person name="Omata T."/>
            <person name="Sugiura M."/>
            <person name="Sugita M."/>
        </authorList>
    </citation>
    <scope>NUCLEOTIDE SEQUENCE [LARGE SCALE GENOMIC DNA]</scope>
    <source>
        <strain evidence="3">ATCC 27144 / PCC 6301 / SAUG 1402/1</strain>
    </source>
</reference>
<dbReference type="InterPro" id="IPR021562">
    <property type="entry name" value="DUF3007"/>
</dbReference>
<keyword evidence="1" id="KW-0812">Transmembrane</keyword>
<protein>
    <recommendedName>
        <fullName evidence="4">DUF3007 family protein</fullName>
    </recommendedName>
</protein>
<dbReference type="PANTHER" id="PTHR35734">
    <property type="entry name" value="OS01G0805200 PROTEIN"/>
    <property type="match status" value="1"/>
</dbReference>
<organism evidence="2 3">
    <name type="scientific">Synechococcus sp. (strain ATCC 27144 / PCC 6301 / SAUG 1402/1)</name>
    <name type="common">Anacystis nidulans</name>
    <dbReference type="NCBI Taxonomy" id="269084"/>
    <lineage>
        <taxon>Bacteria</taxon>
        <taxon>Bacillati</taxon>
        <taxon>Cyanobacteriota</taxon>
        <taxon>Cyanophyceae</taxon>
        <taxon>Synechococcales</taxon>
        <taxon>Synechococcaceae</taxon>
        <taxon>Synechococcus</taxon>
    </lineage>
</organism>
<sequence>MRRLDILLLGAGLVGTGALLYSVLQRFGLAEFDAGIWSEALLVGGVVLWSLTYVFRVLTKRMTYAQQLRDYEEAVLQKRLEELSPEELASLQAEVEAERQARSQESSQS</sequence>
<keyword evidence="1" id="KW-1133">Transmembrane helix</keyword>
<dbReference type="RefSeq" id="WP_011243416.1">
    <property type="nucleotide sequence ID" value="NC_006576.1"/>
</dbReference>
<evidence type="ECO:0000313" key="2">
    <source>
        <dbReference type="EMBL" id="BAD79295.1"/>
    </source>
</evidence>
<dbReference type="KEGG" id="syc:syc1105_d"/>
<gene>
    <name evidence="2" type="ordered locus">syc1105_d</name>
</gene>
<dbReference type="GeneID" id="72429232"/>
<dbReference type="Pfam" id="PF11460">
    <property type="entry name" value="DUF3007"/>
    <property type="match status" value="1"/>
</dbReference>
<dbReference type="AlphaFoldDB" id="A0A0H3K253"/>
<feature type="transmembrane region" description="Helical" evidence="1">
    <location>
        <begin position="36"/>
        <end position="59"/>
    </location>
</feature>
<evidence type="ECO:0000313" key="3">
    <source>
        <dbReference type="Proteomes" id="UP000001175"/>
    </source>
</evidence>
<evidence type="ECO:0000256" key="1">
    <source>
        <dbReference type="SAM" id="Phobius"/>
    </source>
</evidence>
<dbReference type="Proteomes" id="UP000001175">
    <property type="component" value="Chromosome"/>
</dbReference>
<accession>A0A0H3K253</accession>
<dbReference type="PANTHER" id="PTHR35734:SF1">
    <property type="entry name" value="OS01G0805200 PROTEIN"/>
    <property type="match status" value="1"/>
</dbReference>
<dbReference type="eggNOG" id="ENOG5032S9I">
    <property type="taxonomic scope" value="Bacteria"/>
</dbReference>
<evidence type="ECO:0008006" key="4">
    <source>
        <dbReference type="Google" id="ProtNLM"/>
    </source>
</evidence>
<name>A0A0H3K253_SYNP6</name>
<dbReference type="EMBL" id="AP008231">
    <property type="protein sequence ID" value="BAD79295.1"/>
    <property type="molecule type" value="Genomic_DNA"/>
</dbReference>
<keyword evidence="1" id="KW-0472">Membrane</keyword>